<accession>A0A9N9T031</accession>
<gene>
    <name evidence="3" type="ORF">DIABBA_LOCUS6430</name>
</gene>
<feature type="chain" id="PRO_5040373645" evidence="2">
    <location>
        <begin position="20"/>
        <end position="1444"/>
    </location>
</feature>
<feature type="compositionally biased region" description="Basic and acidic residues" evidence="1">
    <location>
        <begin position="104"/>
        <end position="116"/>
    </location>
</feature>
<feature type="compositionally biased region" description="Polar residues" evidence="1">
    <location>
        <begin position="510"/>
        <end position="523"/>
    </location>
</feature>
<keyword evidence="4" id="KW-1185">Reference proteome</keyword>
<reference evidence="3" key="1">
    <citation type="submission" date="2022-01" db="EMBL/GenBank/DDBJ databases">
        <authorList>
            <person name="King R."/>
        </authorList>
    </citation>
    <scope>NUCLEOTIDE SEQUENCE</scope>
</reference>
<evidence type="ECO:0000256" key="1">
    <source>
        <dbReference type="SAM" id="MobiDB-lite"/>
    </source>
</evidence>
<evidence type="ECO:0000313" key="4">
    <source>
        <dbReference type="Proteomes" id="UP001153709"/>
    </source>
</evidence>
<feature type="compositionally biased region" description="Basic and acidic residues" evidence="1">
    <location>
        <begin position="499"/>
        <end position="509"/>
    </location>
</feature>
<feature type="signal peptide" evidence="2">
    <location>
        <begin position="1"/>
        <end position="19"/>
    </location>
</feature>
<dbReference type="Proteomes" id="UP001153709">
    <property type="component" value="Chromosome 4"/>
</dbReference>
<feature type="region of interest" description="Disordered" evidence="1">
    <location>
        <begin position="104"/>
        <end position="128"/>
    </location>
</feature>
<feature type="region of interest" description="Disordered" evidence="1">
    <location>
        <begin position="319"/>
        <end position="358"/>
    </location>
</feature>
<evidence type="ECO:0000313" key="3">
    <source>
        <dbReference type="EMBL" id="CAG9832995.1"/>
    </source>
</evidence>
<dbReference type="OrthoDB" id="6784809at2759"/>
<feature type="region of interest" description="Disordered" evidence="1">
    <location>
        <begin position="678"/>
        <end position="699"/>
    </location>
</feature>
<sequence length="1444" mass="165570">MILIKILYLWTNILQITVSLSPATLFACMQLQGIQAKAVTSALNWKLKNKFNSALGKPTYHNIFTDKNYFGKRFVRDVGQSNIDVIPADNTNFDRMTSRFLSDDTDHHLNQDRIEEQNSFDEEDGSSRSAEMDSYEMGYYGDEYPLPYNGVSGSNMYHQNHRVPCNAYLPEVYDRGPKEKPKQNPHLLHHHIESHIPGFKGLFPHQFLPRASDIDEESDNFNQHLVFEPIDGAHEAHNPSTDGNDERVGTIHLLPFTPLNPDESVPYQNPRLFNPLKAENRQKVIHLIEQEEDFLKLMLEKLDRVAYKFADPFTPKPLPEKPPKLYSDYQDSYKNYKPTEDYSQQYSKPLPEKLPTSNYDYQHSYKQYKIDKPSSDYSQDYPEPAAAESNTYSYSEAHHYNSLIEDIVKRLLDLEKQKLDDITHKFIHPHFVPYKDVKYPNKLNYKEELLDIKEDGLKSLISMEKRKLEDITDIFLAPFTQPVPEKGSPYPGYPTEYRSNDKVHDKGEETNLTPTVNSNTLPDQQDVLPTVYPIYDEKKNRDNVDTQNLHPAGSLPTDNPETEKNLGPLLPSATVRLLPVEDTSNPHAPEQSKIEHNDNTNLPAPQVPNQEHVFKSELERVDQGAKDVINEASAVYNSLNPVNNLDRYSQLIADEIQKLTEVTRKESVSDDNLRETYHEENHLSEGAPSELDNWSSLPQDSYTENNPVLGHIITVPNNYDYHRRTRNVAQNLTADEYLNIFLNEGKQMLKHVQKLGADNEDILLLSFLGNIIMENIQKRLNENSINNTHSNNSNVRRKRDIPVETLLTDPKLRVDVPKVLENLGTFAKTLLDHKDTPIYHIRNIVGSAKDVALATIKIPNQNFIVPSGYNIVDNPNKGDTILESAYPDISSRFGDESDGIQDWPQELVQNTFQNVGHVIRNAVRSGQEAIHHVGEITNHAKKAILTARQAPEILMNTVSPIPVTSDEKVNLNSRFGDEDDDPIVGQTQQIPEFVKMGHLLDAAGVSNPAITPEAIDPRTNTHLEQFWKNIGNVAGNHNLKNIQEIFNKKTNLEKINQNKHIFPKYNIRNNEGYELGNIQNKVNDKVKNVLKNFEEFSHNKNEDVLRHNAAADNIQNKNPIKSIKELFPGHSNLPIQEYQENIQKFVNNNFQQTFKNLESIGSNQKKDMTVRNNFGFQNNKYMEDLKENVENTINSFNNVEHKSTKKVPKEKTEYVQQVLDKIEDVLNNANSRKSIQNVSNNGEKERRDQIQKLRNKLDNIHMMHKLTSRSNREKNLQNILDKIDDEKNRDKFLKNLKNGVDDLKKTLGVENIRNFVGDVKEKLNDLRENSALDVKNINFKNKRTKRDVKGPLLGTSTPDMFEQTFHEHFTNKGIHTTPQEAFQRAQNTDKDDVVSTSMTMHKSLLKPFMGKGPIEEMETVNGQYGPVVSCGCCGNQIDEHDIYY</sequence>
<dbReference type="EMBL" id="OU898279">
    <property type="protein sequence ID" value="CAG9832995.1"/>
    <property type="molecule type" value="Genomic_DNA"/>
</dbReference>
<feature type="region of interest" description="Disordered" evidence="1">
    <location>
        <begin position="499"/>
        <end position="524"/>
    </location>
</feature>
<feature type="region of interest" description="Disordered" evidence="1">
    <location>
        <begin position="539"/>
        <end position="566"/>
    </location>
</feature>
<name>A0A9N9T031_DIABA</name>
<proteinExistence type="predicted"/>
<dbReference type="PROSITE" id="PS51257">
    <property type="entry name" value="PROKAR_LIPOPROTEIN"/>
    <property type="match status" value="1"/>
</dbReference>
<keyword evidence="2" id="KW-0732">Signal</keyword>
<evidence type="ECO:0000256" key="2">
    <source>
        <dbReference type="SAM" id="SignalP"/>
    </source>
</evidence>
<organism evidence="3 4">
    <name type="scientific">Diabrotica balteata</name>
    <name type="common">Banded cucumber beetle</name>
    <dbReference type="NCBI Taxonomy" id="107213"/>
    <lineage>
        <taxon>Eukaryota</taxon>
        <taxon>Metazoa</taxon>
        <taxon>Ecdysozoa</taxon>
        <taxon>Arthropoda</taxon>
        <taxon>Hexapoda</taxon>
        <taxon>Insecta</taxon>
        <taxon>Pterygota</taxon>
        <taxon>Neoptera</taxon>
        <taxon>Endopterygota</taxon>
        <taxon>Coleoptera</taxon>
        <taxon>Polyphaga</taxon>
        <taxon>Cucujiformia</taxon>
        <taxon>Chrysomeloidea</taxon>
        <taxon>Chrysomelidae</taxon>
        <taxon>Galerucinae</taxon>
        <taxon>Diabroticina</taxon>
        <taxon>Diabroticites</taxon>
        <taxon>Diabrotica</taxon>
    </lineage>
</organism>
<protein>
    <submittedName>
        <fullName evidence="3">Uncharacterized protein</fullName>
    </submittedName>
</protein>